<keyword evidence="4 8" id="KW-1278">Translocase</keyword>
<organism evidence="9 10">
    <name type="scientific">candidate division NPL-UPA2 bacterium Unc8</name>
    <dbReference type="NCBI Taxonomy" id="1980939"/>
    <lineage>
        <taxon>Bacteria</taxon>
    </lineage>
</organism>
<keyword evidence="6 8" id="KW-1133">Transmembrane helix</keyword>
<dbReference type="Pfam" id="PF02508">
    <property type="entry name" value="Rnf-Nqr"/>
    <property type="match status" value="1"/>
</dbReference>
<comment type="subunit">
    <text evidence="8">The complex is composed of six subunits: RnfA, RnfB, RnfC, RnfD, RnfE and RnfG.</text>
</comment>
<accession>A0A399FYP2</accession>
<dbReference type="GO" id="GO:0005886">
    <property type="term" value="C:plasma membrane"/>
    <property type="evidence" value="ECO:0007669"/>
    <property type="project" value="UniProtKB-SubCell"/>
</dbReference>
<evidence type="ECO:0000256" key="7">
    <source>
        <dbReference type="ARBA" id="ARBA00023136"/>
    </source>
</evidence>
<dbReference type="NCBIfam" id="NF003481">
    <property type="entry name" value="PRK05151.1"/>
    <property type="match status" value="1"/>
</dbReference>
<comment type="subcellular location">
    <subcellularLocation>
        <location evidence="8">Cell membrane</location>
        <topology evidence="8">Multi-pass membrane protein</topology>
    </subcellularLocation>
    <subcellularLocation>
        <location evidence="1">Endomembrane system</location>
        <topology evidence="1">Multi-pass membrane protein</topology>
    </subcellularLocation>
</comment>
<dbReference type="Proteomes" id="UP000266287">
    <property type="component" value="Unassembled WGS sequence"/>
</dbReference>
<feature type="transmembrane region" description="Helical" evidence="8">
    <location>
        <begin position="6"/>
        <end position="30"/>
    </location>
</feature>
<proteinExistence type="inferred from homology"/>
<comment type="function">
    <text evidence="8">Part of a membrane-bound complex that couples electron transfer with translocation of ions across the membrane.</text>
</comment>
<sequence length="190" mass="20619">MELFGIVFGAIFINNFVLVRFLGICPYLGVSRRIETAMGMGLAVIFVMTIASFVTYFVYHLILIPFNLGYLYIVSFILVIAVLVQLVEMVIQKQSPALHRALGIYLPLVTTNCAILGVAFLNIQEGFTLVESTLHGFGAGIGFTLAIILFAGLRERLDLVNIPESLKGAPIGLIVAGLLSIGFMGFVGMI</sequence>
<comment type="similarity">
    <text evidence="8">Belongs to the NqrDE/RnfAE family.</text>
</comment>
<dbReference type="AlphaFoldDB" id="A0A399FYP2"/>
<protein>
    <recommendedName>
        <fullName evidence="8">Ion-translocating oxidoreductase complex subunit A</fullName>
        <ecNumber evidence="8">7.-.-.-</ecNumber>
    </recommendedName>
    <alternativeName>
        <fullName evidence="8">Rnf electron transport complex subunit A</fullName>
    </alternativeName>
</protein>
<gene>
    <name evidence="9" type="primary">rsxA</name>
    <name evidence="8" type="synonym">rnfA</name>
    <name evidence="9" type="ORF">B9J77_02080</name>
</gene>
<evidence type="ECO:0000256" key="8">
    <source>
        <dbReference type="HAMAP-Rule" id="MF_00459"/>
    </source>
</evidence>
<evidence type="ECO:0000256" key="4">
    <source>
        <dbReference type="ARBA" id="ARBA00022967"/>
    </source>
</evidence>
<evidence type="ECO:0000313" key="10">
    <source>
        <dbReference type="Proteomes" id="UP000266287"/>
    </source>
</evidence>
<keyword evidence="5 8" id="KW-0249">Electron transport</keyword>
<dbReference type="PANTHER" id="PTHR30335">
    <property type="entry name" value="INTEGRAL MEMBRANE PROTEIN OF SOXR-REDUCING COMPLEX"/>
    <property type="match status" value="1"/>
</dbReference>
<dbReference type="EC" id="7.-.-.-" evidence="8"/>
<dbReference type="InterPro" id="IPR011293">
    <property type="entry name" value="Ion_transpt_RnfA/RsxA"/>
</dbReference>
<dbReference type="NCBIfam" id="TIGR01943">
    <property type="entry name" value="rnfA"/>
    <property type="match status" value="1"/>
</dbReference>
<feature type="transmembrane region" description="Helical" evidence="8">
    <location>
        <begin position="135"/>
        <end position="153"/>
    </location>
</feature>
<evidence type="ECO:0000256" key="1">
    <source>
        <dbReference type="ARBA" id="ARBA00004127"/>
    </source>
</evidence>
<dbReference type="EMBL" id="NDHY01000003">
    <property type="protein sequence ID" value="RII00539.1"/>
    <property type="molecule type" value="Genomic_DNA"/>
</dbReference>
<comment type="caution">
    <text evidence="9">The sequence shown here is derived from an EMBL/GenBank/DDBJ whole genome shotgun (WGS) entry which is preliminary data.</text>
</comment>
<dbReference type="InterPro" id="IPR050133">
    <property type="entry name" value="NqrDE/RnfAE_oxidrdctase"/>
</dbReference>
<evidence type="ECO:0000313" key="9">
    <source>
        <dbReference type="EMBL" id="RII00539.1"/>
    </source>
</evidence>
<dbReference type="GO" id="GO:0022900">
    <property type="term" value="P:electron transport chain"/>
    <property type="evidence" value="ECO:0007669"/>
    <property type="project" value="UniProtKB-UniRule"/>
</dbReference>
<name>A0A399FYP2_UNCN2</name>
<evidence type="ECO:0000256" key="5">
    <source>
        <dbReference type="ARBA" id="ARBA00022982"/>
    </source>
</evidence>
<dbReference type="PIRSF" id="PIRSF006102">
    <property type="entry name" value="NQR_DE"/>
    <property type="match status" value="1"/>
</dbReference>
<dbReference type="InterPro" id="IPR003667">
    <property type="entry name" value="NqrDE/RnfAE"/>
</dbReference>
<feature type="transmembrane region" description="Helical" evidence="8">
    <location>
        <begin position="165"/>
        <end position="187"/>
    </location>
</feature>
<dbReference type="GO" id="GO:0012505">
    <property type="term" value="C:endomembrane system"/>
    <property type="evidence" value="ECO:0007669"/>
    <property type="project" value="UniProtKB-SubCell"/>
</dbReference>
<evidence type="ECO:0000256" key="2">
    <source>
        <dbReference type="ARBA" id="ARBA00022448"/>
    </source>
</evidence>
<evidence type="ECO:0000256" key="3">
    <source>
        <dbReference type="ARBA" id="ARBA00022692"/>
    </source>
</evidence>
<keyword evidence="2 8" id="KW-0813">Transport</keyword>
<keyword evidence="7 8" id="KW-0472">Membrane</keyword>
<feature type="transmembrane region" description="Helical" evidence="8">
    <location>
        <begin position="70"/>
        <end position="91"/>
    </location>
</feature>
<keyword evidence="8" id="KW-1003">Cell membrane</keyword>
<dbReference type="HAMAP" id="MF_00459">
    <property type="entry name" value="RsxA_RnfA"/>
    <property type="match status" value="1"/>
</dbReference>
<dbReference type="PANTHER" id="PTHR30335:SF0">
    <property type="entry name" value="ION-TRANSLOCATING OXIDOREDUCTASE COMPLEX SUBUNIT A"/>
    <property type="match status" value="1"/>
</dbReference>
<reference evidence="9 10" key="1">
    <citation type="submission" date="2018-08" db="EMBL/GenBank/DDBJ databases">
        <title>Draft genome of candidate division NPL-UPA2 bacterium Unc8 that adapted to ultra-basic serpentinizing groundwater.</title>
        <authorList>
            <person name="Ishii S."/>
            <person name="Suzuki S."/>
            <person name="Nealson K.H."/>
        </authorList>
    </citation>
    <scope>NUCLEOTIDE SEQUENCE [LARGE SCALE GENOMIC DNA]</scope>
    <source>
        <strain evidence="9">Unc8</strain>
    </source>
</reference>
<feature type="transmembrane region" description="Helical" evidence="8">
    <location>
        <begin position="103"/>
        <end position="123"/>
    </location>
</feature>
<feature type="transmembrane region" description="Helical" evidence="8">
    <location>
        <begin position="42"/>
        <end position="64"/>
    </location>
</feature>
<evidence type="ECO:0000256" key="6">
    <source>
        <dbReference type="ARBA" id="ARBA00022989"/>
    </source>
</evidence>
<keyword evidence="3 8" id="KW-0812">Transmembrane</keyword>